<proteinExistence type="predicted"/>
<evidence type="ECO:0000313" key="3">
    <source>
        <dbReference type="Proteomes" id="UP001054821"/>
    </source>
</evidence>
<protein>
    <submittedName>
        <fullName evidence="2">Uncharacterized protein</fullName>
    </submittedName>
</protein>
<accession>A0AAD4Z7U7</accession>
<dbReference type="Proteomes" id="UP001054821">
    <property type="component" value="Chromosome 4"/>
</dbReference>
<dbReference type="AlphaFoldDB" id="A0AAD4Z7U7"/>
<dbReference type="EMBL" id="JAJFAZ020000004">
    <property type="protein sequence ID" value="KAI5335153.1"/>
    <property type="molecule type" value="Genomic_DNA"/>
</dbReference>
<evidence type="ECO:0000313" key="2">
    <source>
        <dbReference type="EMBL" id="KAI5335153.1"/>
    </source>
</evidence>
<evidence type="ECO:0000256" key="1">
    <source>
        <dbReference type="SAM" id="MobiDB-lite"/>
    </source>
</evidence>
<reference evidence="2 3" key="1">
    <citation type="journal article" date="2022" name="G3 (Bethesda)">
        <title>Whole-genome sequence and methylome profiling of the almond [Prunus dulcis (Mill.) D.A. Webb] cultivar 'Nonpareil'.</title>
        <authorList>
            <person name="D'Amico-Willman K.M."/>
            <person name="Ouma W.Z."/>
            <person name="Meulia T."/>
            <person name="Sideli G.M."/>
            <person name="Gradziel T.M."/>
            <person name="Fresnedo-Ramirez J."/>
        </authorList>
    </citation>
    <scope>NUCLEOTIDE SEQUENCE [LARGE SCALE GENOMIC DNA]</scope>
    <source>
        <strain evidence="2">Clone GOH B32 T37-40</strain>
    </source>
</reference>
<keyword evidence="3" id="KW-1185">Reference proteome</keyword>
<comment type="caution">
    <text evidence="2">The sequence shown here is derived from an EMBL/GenBank/DDBJ whole genome shotgun (WGS) entry which is preliminary data.</text>
</comment>
<gene>
    <name evidence="2" type="ORF">L3X38_025286</name>
</gene>
<feature type="region of interest" description="Disordered" evidence="1">
    <location>
        <begin position="109"/>
        <end position="136"/>
    </location>
</feature>
<sequence length="136" mass="14265">MLYANCGRDSSLPRHHVVNRGRCGGNFGSCGGFSGPSHSPSCGLLLLPSKGPNYVPFGAGCGGFSSSSYGNPVGFQGHYNYSEFGHMARRCSLPHIAPHAMVASHSPTQSQTWFTNSGSSTHVTNSGTKLSHNYGS</sequence>
<organism evidence="2 3">
    <name type="scientific">Prunus dulcis</name>
    <name type="common">Almond</name>
    <name type="synonym">Amygdalus dulcis</name>
    <dbReference type="NCBI Taxonomy" id="3755"/>
    <lineage>
        <taxon>Eukaryota</taxon>
        <taxon>Viridiplantae</taxon>
        <taxon>Streptophyta</taxon>
        <taxon>Embryophyta</taxon>
        <taxon>Tracheophyta</taxon>
        <taxon>Spermatophyta</taxon>
        <taxon>Magnoliopsida</taxon>
        <taxon>eudicotyledons</taxon>
        <taxon>Gunneridae</taxon>
        <taxon>Pentapetalae</taxon>
        <taxon>rosids</taxon>
        <taxon>fabids</taxon>
        <taxon>Rosales</taxon>
        <taxon>Rosaceae</taxon>
        <taxon>Amygdaloideae</taxon>
        <taxon>Amygdaleae</taxon>
        <taxon>Prunus</taxon>
    </lineage>
</organism>
<name>A0AAD4Z7U7_PRUDU</name>